<organism evidence="1 2">
    <name type="scientific">Gemmata massiliana</name>
    <dbReference type="NCBI Taxonomy" id="1210884"/>
    <lineage>
        <taxon>Bacteria</taxon>
        <taxon>Pseudomonadati</taxon>
        <taxon>Planctomycetota</taxon>
        <taxon>Planctomycetia</taxon>
        <taxon>Gemmatales</taxon>
        <taxon>Gemmataceae</taxon>
        <taxon>Gemmata</taxon>
    </lineage>
</organism>
<dbReference type="EMBL" id="LR593886">
    <property type="protein sequence ID" value="VTR94760.1"/>
    <property type="molecule type" value="Genomic_DNA"/>
</dbReference>
<reference evidence="1 2" key="1">
    <citation type="submission" date="2019-05" db="EMBL/GenBank/DDBJ databases">
        <authorList>
            <consortium name="Science for Life Laboratories"/>
        </authorList>
    </citation>
    <scope>NUCLEOTIDE SEQUENCE [LARGE SCALE GENOMIC DNA]</scope>
    <source>
        <strain evidence="1">Soil9</strain>
    </source>
</reference>
<protein>
    <submittedName>
        <fullName evidence="1">Uncharacterized protein</fullName>
    </submittedName>
</protein>
<dbReference type="RefSeq" id="WP_162669254.1">
    <property type="nucleotide sequence ID" value="NZ_LR593886.1"/>
</dbReference>
<proteinExistence type="predicted"/>
<keyword evidence="2" id="KW-1185">Reference proteome</keyword>
<dbReference type="AlphaFoldDB" id="A0A6P2D5R1"/>
<accession>A0A6P2D5R1</accession>
<sequence length="159" mass="17337">MTRRGLKRLLLVAVALPLLVRAVDRFSVLLWCGSTNLEVEFVITDGATGAPVPRACVAIHQEKGGFYEDKDEKEFLLVAGDDGRISKECPGSFCSGAKSTLGLSDTFKVYPPGWVVQVGADGYESSDNIIVNLPENYDKSRRSGDRKAKLIIPVALHKK</sequence>
<name>A0A6P2D5R1_9BACT</name>
<dbReference type="KEGG" id="gms:SOIL9_29540"/>
<gene>
    <name evidence="1" type="ORF">SOIL9_29540</name>
</gene>
<evidence type="ECO:0000313" key="1">
    <source>
        <dbReference type="EMBL" id="VTR94760.1"/>
    </source>
</evidence>
<dbReference type="Proteomes" id="UP000464178">
    <property type="component" value="Chromosome"/>
</dbReference>
<evidence type="ECO:0000313" key="2">
    <source>
        <dbReference type="Proteomes" id="UP000464178"/>
    </source>
</evidence>